<dbReference type="InterPro" id="IPR002528">
    <property type="entry name" value="MATE_fam"/>
</dbReference>
<keyword evidence="6 10" id="KW-1133">Transmembrane helix</keyword>
<evidence type="ECO:0000313" key="11">
    <source>
        <dbReference type="EMBL" id="GLB53216.1"/>
    </source>
</evidence>
<keyword evidence="8 10" id="KW-0472">Membrane</keyword>
<dbReference type="CDD" id="cd13131">
    <property type="entry name" value="MATE_NorM_like"/>
    <property type="match status" value="1"/>
</dbReference>
<comment type="subcellular location">
    <subcellularLocation>
        <location evidence="1">Cell membrane</location>
        <topology evidence="1">Multi-pass membrane protein</topology>
    </subcellularLocation>
</comment>
<name>A0A9W6B634_9FLAO</name>
<comment type="caution">
    <text evidence="11">The sequence shown here is derived from an EMBL/GenBank/DDBJ whole genome shotgun (WGS) entry which is preliminary data.</text>
</comment>
<dbReference type="PIRSF" id="PIRSF006603">
    <property type="entry name" value="DinF"/>
    <property type="match status" value="1"/>
</dbReference>
<dbReference type="GO" id="GO:0042910">
    <property type="term" value="F:xenobiotic transmembrane transporter activity"/>
    <property type="evidence" value="ECO:0007669"/>
    <property type="project" value="InterPro"/>
</dbReference>
<gene>
    <name evidence="11" type="primary">norM</name>
    <name evidence="11" type="ORF">NBRC110019_22560</name>
</gene>
<evidence type="ECO:0000256" key="1">
    <source>
        <dbReference type="ARBA" id="ARBA00004651"/>
    </source>
</evidence>
<feature type="transmembrane region" description="Helical" evidence="10">
    <location>
        <begin position="278"/>
        <end position="299"/>
    </location>
</feature>
<feature type="transmembrane region" description="Helical" evidence="10">
    <location>
        <begin position="243"/>
        <end position="266"/>
    </location>
</feature>
<keyword evidence="5 10" id="KW-0812">Transmembrane</keyword>
<dbReference type="InterPro" id="IPR050222">
    <property type="entry name" value="MATE_MdtK"/>
</dbReference>
<feature type="transmembrane region" description="Helical" evidence="10">
    <location>
        <begin position="132"/>
        <end position="149"/>
    </location>
</feature>
<feature type="transmembrane region" description="Helical" evidence="10">
    <location>
        <begin position="395"/>
        <end position="420"/>
    </location>
</feature>
<dbReference type="NCBIfam" id="TIGR00797">
    <property type="entry name" value="matE"/>
    <property type="match status" value="1"/>
</dbReference>
<evidence type="ECO:0000256" key="10">
    <source>
        <dbReference type="SAM" id="Phobius"/>
    </source>
</evidence>
<evidence type="ECO:0000256" key="9">
    <source>
        <dbReference type="ARBA" id="ARBA00031636"/>
    </source>
</evidence>
<dbReference type="GO" id="GO:0005886">
    <property type="term" value="C:plasma membrane"/>
    <property type="evidence" value="ECO:0007669"/>
    <property type="project" value="UniProtKB-SubCell"/>
</dbReference>
<accession>A0A9W6B634</accession>
<feature type="transmembrane region" description="Helical" evidence="10">
    <location>
        <begin position="192"/>
        <end position="214"/>
    </location>
</feature>
<keyword evidence="3" id="KW-0050">Antiport</keyword>
<evidence type="ECO:0000256" key="8">
    <source>
        <dbReference type="ARBA" id="ARBA00023136"/>
    </source>
</evidence>
<evidence type="ECO:0000313" key="12">
    <source>
        <dbReference type="Proteomes" id="UP001143545"/>
    </source>
</evidence>
<keyword evidence="7" id="KW-0406">Ion transport</keyword>
<feature type="transmembrane region" description="Helical" evidence="10">
    <location>
        <begin position="358"/>
        <end position="375"/>
    </location>
</feature>
<keyword evidence="12" id="KW-1185">Reference proteome</keyword>
<feature type="transmembrane region" description="Helical" evidence="10">
    <location>
        <begin position="54"/>
        <end position="75"/>
    </location>
</feature>
<evidence type="ECO:0000256" key="3">
    <source>
        <dbReference type="ARBA" id="ARBA00022449"/>
    </source>
</evidence>
<feature type="transmembrane region" description="Helical" evidence="10">
    <location>
        <begin position="17"/>
        <end position="34"/>
    </location>
</feature>
<dbReference type="InterPro" id="IPR048279">
    <property type="entry name" value="MdtK-like"/>
</dbReference>
<keyword evidence="2" id="KW-0813">Transport</keyword>
<dbReference type="AlphaFoldDB" id="A0A9W6B634"/>
<sequence length="463" mass="51304">MIALAEYTKEFKYNLKLAYPIILGMLGHSLIGFFDNIMVGQLGAKELAAVSLGNSFMFIAMSFGIGFSTAITPLVAEADAAHNKQDVKAALKHGLLLCTIMGIVLWVILLFAKPLMYIMNQPEEVVLLANPYLDLVAFSLIPLIVFQAFKQFADGLSETRYAMYATFLAVFLNVGINYLLIFGVWVFPEMGIIGAAWGTLLSRLAMVAFMWYLLERKEKFHDYVAHFNFKEIKKQVVSKLMKLGIPSAFQMLFEVAIFTAAVWLSGALGTNQQAANQIALNLSSMTFMVATGLSVTAMIRVGNQKGKNAYAELKRIALSVFLLALLFAVFFAVCFMVFNEYLPTIYLDEKDLVNGTDNIEVIEIAAKLMLVAGLFQISDAMQVVGLGSLRGLQDVLIPTVITLISYWVIGFPISTYFGLYTDWGSMGIWFGLLAGLTSAAIFLYLRFQYITNKLIKQSEPVAD</sequence>
<feature type="transmembrane region" description="Helical" evidence="10">
    <location>
        <begin position="320"/>
        <end position="338"/>
    </location>
</feature>
<dbReference type="Proteomes" id="UP001143545">
    <property type="component" value="Unassembled WGS sequence"/>
</dbReference>
<feature type="transmembrane region" description="Helical" evidence="10">
    <location>
        <begin position="426"/>
        <end position="447"/>
    </location>
</feature>
<evidence type="ECO:0000256" key="4">
    <source>
        <dbReference type="ARBA" id="ARBA00022475"/>
    </source>
</evidence>
<organism evidence="11 12">
    <name type="scientific">Neptunitalea chrysea</name>
    <dbReference type="NCBI Taxonomy" id="1647581"/>
    <lineage>
        <taxon>Bacteria</taxon>
        <taxon>Pseudomonadati</taxon>
        <taxon>Bacteroidota</taxon>
        <taxon>Flavobacteriia</taxon>
        <taxon>Flavobacteriales</taxon>
        <taxon>Flavobacteriaceae</taxon>
        <taxon>Neptunitalea</taxon>
    </lineage>
</organism>
<dbReference type="GO" id="GO:0015297">
    <property type="term" value="F:antiporter activity"/>
    <property type="evidence" value="ECO:0007669"/>
    <property type="project" value="UniProtKB-KW"/>
</dbReference>
<evidence type="ECO:0000256" key="5">
    <source>
        <dbReference type="ARBA" id="ARBA00022692"/>
    </source>
</evidence>
<dbReference type="PANTHER" id="PTHR43298:SF2">
    <property type="entry name" value="FMN_FAD EXPORTER YEEO-RELATED"/>
    <property type="match status" value="1"/>
</dbReference>
<dbReference type="Pfam" id="PF01554">
    <property type="entry name" value="MatE"/>
    <property type="match status" value="2"/>
</dbReference>
<evidence type="ECO:0000256" key="7">
    <source>
        <dbReference type="ARBA" id="ARBA00023065"/>
    </source>
</evidence>
<proteinExistence type="predicted"/>
<evidence type="ECO:0000256" key="2">
    <source>
        <dbReference type="ARBA" id="ARBA00022448"/>
    </source>
</evidence>
<evidence type="ECO:0000256" key="6">
    <source>
        <dbReference type="ARBA" id="ARBA00022989"/>
    </source>
</evidence>
<feature type="transmembrane region" description="Helical" evidence="10">
    <location>
        <begin position="161"/>
        <end position="186"/>
    </location>
</feature>
<dbReference type="EMBL" id="BRVP01000015">
    <property type="protein sequence ID" value="GLB53216.1"/>
    <property type="molecule type" value="Genomic_DNA"/>
</dbReference>
<keyword evidence="4" id="KW-1003">Cell membrane</keyword>
<reference evidence="11" key="1">
    <citation type="submission" date="2022-07" db="EMBL/GenBank/DDBJ databases">
        <title>Taxonomy of Novel Oxalotrophic and Methylotrophic Bacteria.</title>
        <authorList>
            <person name="Sahin N."/>
            <person name="Tani A."/>
        </authorList>
    </citation>
    <scope>NUCLEOTIDE SEQUENCE</scope>
    <source>
        <strain evidence="11">AM327</strain>
    </source>
</reference>
<dbReference type="PANTHER" id="PTHR43298">
    <property type="entry name" value="MULTIDRUG RESISTANCE PROTEIN NORM-RELATED"/>
    <property type="match status" value="1"/>
</dbReference>
<dbReference type="GO" id="GO:0006811">
    <property type="term" value="P:monoatomic ion transport"/>
    <property type="evidence" value="ECO:0007669"/>
    <property type="project" value="UniProtKB-KW"/>
</dbReference>
<protein>
    <recommendedName>
        <fullName evidence="9">Multidrug-efflux transporter</fullName>
    </recommendedName>
</protein>
<feature type="transmembrane region" description="Helical" evidence="10">
    <location>
        <begin position="95"/>
        <end position="112"/>
    </location>
</feature>